<dbReference type="Gene3D" id="3.10.20.90">
    <property type="entry name" value="Phosphatidylinositol 3-kinase Catalytic Subunit, Chain A, domain 1"/>
    <property type="match status" value="1"/>
</dbReference>
<dbReference type="InterPro" id="IPR022617">
    <property type="entry name" value="Rad60/SUMO-like_dom"/>
</dbReference>
<dbReference type="Pfam" id="PF11976">
    <property type="entry name" value="Rad60-SLD"/>
    <property type="match status" value="1"/>
</dbReference>
<dbReference type="InterPro" id="IPR029071">
    <property type="entry name" value="Ubiquitin-like_domsf"/>
</dbReference>
<reference evidence="3" key="1">
    <citation type="submission" date="2021-03" db="EMBL/GenBank/DDBJ databases">
        <title>Revisited historic fungal species revealed as producer of novel bioactive compounds through whole genome sequencing and comparative genomics.</title>
        <authorList>
            <person name="Vignolle G.A."/>
            <person name="Hochenegger N."/>
            <person name="Mach R.L."/>
            <person name="Mach-Aigner A.R."/>
            <person name="Javad Rahimi M."/>
            <person name="Salim K.A."/>
            <person name="Chan C.M."/>
            <person name="Lim L.B.L."/>
            <person name="Cai F."/>
            <person name="Druzhinina I.S."/>
            <person name="U'Ren J.M."/>
            <person name="Derntl C."/>
        </authorList>
    </citation>
    <scope>NUCLEOTIDE SEQUENCE</scope>
    <source>
        <strain evidence="3">TUCIM 5799</strain>
    </source>
</reference>
<feature type="compositionally biased region" description="Polar residues" evidence="1">
    <location>
        <begin position="135"/>
        <end position="159"/>
    </location>
</feature>
<feature type="compositionally biased region" description="Basic and acidic residues" evidence="1">
    <location>
        <begin position="36"/>
        <end position="51"/>
    </location>
</feature>
<feature type="domain" description="Ubiquitin-like" evidence="2">
    <location>
        <begin position="404"/>
        <end position="477"/>
    </location>
</feature>
<evidence type="ECO:0000259" key="2">
    <source>
        <dbReference type="PROSITE" id="PS50053"/>
    </source>
</evidence>
<proteinExistence type="predicted"/>
<dbReference type="Proteomes" id="UP000829685">
    <property type="component" value="Unassembled WGS sequence"/>
</dbReference>
<feature type="region of interest" description="Disordered" evidence="1">
    <location>
        <begin position="1"/>
        <end position="177"/>
    </location>
</feature>
<evidence type="ECO:0000256" key="1">
    <source>
        <dbReference type="SAM" id="MobiDB-lite"/>
    </source>
</evidence>
<name>A0A9P9WNS8_9PEZI</name>
<dbReference type="PROSITE" id="PS50053">
    <property type="entry name" value="UBIQUITIN_2"/>
    <property type="match status" value="1"/>
</dbReference>
<feature type="compositionally biased region" description="Low complexity" evidence="1">
    <location>
        <begin position="113"/>
        <end position="129"/>
    </location>
</feature>
<protein>
    <recommendedName>
        <fullName evidence="2">Ubiquitin-like domain-containing protein</fullName>
    </recommendedName>
</protein>
<dbReference type="EMBL" id="JAFIMR010000011">
    <property type="protein sequence ID" value="KAI1872651.1"/>
    <property type="molecule type" value="Genomic_DNA"/>
</dbReference>
<keyword evidence="4" id="KW-1185">Reference proteome</keyword>
<organism evidence="3 4">
    <name type="scientific">Neoarthrinium moseri</name>
    <dbReference type="NCBI Taxonomy" id="1658444"/>
    <lineage>
        <taxon>Eukaryota</taxon>
        <taxon>Fungi</taxon>
        <taxon>Dikarya</taxon>
        <taxon>Ascomycota</taxon>
        <taxon>Pezizomycotina</taxon>
        <taxon>Sordariomycetes</taxon>
        <taxon>Xylariomycetidae</taxon>
        <taxon>Amphisphaeriales</taxon>
        <taxon>Apiosporaceae</taxon>
        <taxon>Neoarthrinium</taxon>
    </lineage>
</organism>
<evidence type="ECO:0000313" key="3">
    <source>
        <dbReference type="EMBL" id="KAI1872651.1"/>
    </source>
</evidence>
<dbReference type="AlphaFoldDB" id="A0A9P9WNS8"/>
<comment type="caution">
    <text evidence="3">The sequence shown here is derived from an EMBL/GenBank/DDBJ whole genome shotgun (WGS) entry which is preliminary data.</text>
</comment>
<accession>A0A9P9WNS8</accession>
<feature type="compositionally biased region" description="Acidic residues" evidence="1">
    <location>
        <begin position="385"/>
        <end position="394"/>
    </location>
</feature>
<evidence type="ECO:0000313" key="4">
    <source>
        <dbReference type="Proteomes" id="UP000829685"/>
    </source>
</evidence>
<dbReference type="InterPro" id="IPR000626">
    <property type="entry name" value="Ubiquitin-like_dom"/>
</dbReference>
<feature type="region of interest" description="Disordered" evidence="1">
    <location>
        <begin position="379"/>
        <end position="402"/>
    </location>
</feature>
<feature type="compositionally biased region" description="Basic and acidic residues" evidence="1">
    <location>
        <begin position="59"/>
        <end position="79"/>
    </location>
</feature>
<dbReference type="SUPFAM" id="SSF54236">
    <property type="entry name" value="Ubiquitin-like"/>
    <property type="match status" value="1"/>
</dbReference>
<gene>
    <name evidence="3" type="ORF">JX265_005531</name>
</gene>
<sequence>MAPLPFKRTVKRKSVEKPAGDAQPPEQNAQDFFISDLHKTFFDKKTTEQTKTRKPNSRKSQEEHELADQPSSEARESPAAKRRASQQHDSKRLCVSLSSDEDDDTNRRRPTSRKSSSISTQSPTSTRRSVAVKSTLFSPSAKSRHSGSTSKLTASTQIISLDDSDSDDGAYRTPTKINKGKGKAISLESDDEDALPPGADLINVDDDDDDDPMEQDLPAEDDLTAKYVREAQERARLRNLERLAREAEPSSQEESSAFILIESRLEGLPNLRFKIQTTKKMQLVRDTWTAKLKQGLQEEGSTIRPSVLDSMFFTWKGNRIYDFTTLNSLGIKPVDDEGNLFSRSEYRKEGFAGWDKVHIEAWTPELYEQHQAAVELESKRRRGEIDDELEEEPEPAPKPEEKKIKVTLRSRNYGDQGLRVPVNCSVSFLIKAFRRVKTELPADKQIEIQFDGEQLEESSTIDEAGVEDMDVIEVHIR</sequence>